<keyword evidence="3" id="KW-1185">Reference proteome</keyword>
<proteinExistence type="predicted"/>
<evidence type="ECO:0000256" key="1">
    <source>
        <dbReference type="SAM" id="Phobius"/>
    </source>
</evidence>
<keyword evidence="1" id="KW-0472">Membrane</keyword>
<protein>
    <submittedName>
        <fullName evidence="2">Uncharacterized protein</fullName>
    </submittedName>
</protein>
<reference evidence="2 3" key="1">
    <citation type="submission" date="2016-04" db="EMBL/GenBank/DDBJ databases">
        <title>Draft genome sequence of freshwater magnetotactic bacteria Magnetospirillum marisnigri SP-1 and Magnetospirillum moscoviense BB-1.</title>
        <authorList>
            <person name="Koziaeva V."/>
            <person name="Dziuba M.V."/>
            <person name="Ivanov T.M."/>
            <person name="Kuznetsov B."/>
            <person name="Grouzdev D.S."/>
        </authorList>
    </citation>
    <scope>NUCLEOTIDE SEQUENCE [LARGE SCALE GENOMIC DNA]</scope>
    <source>
        <strain evidence="2 3">BB-1</strain>
    </source>
</reference>
<gene>
    <name evidence="2" type="ORF">A6A05_01375</name>
</gene>
<accession>A0A178MS41</accession>
<dbReference type="STRING" id="1437059.A6A05_01375"/>
<evidence type="ECO:0000313" key="3">
    <source>
        <dbReference type="Proteomes" id="UP000078543"/>
    </source>
</evidence>
<dbReference type="RefSeq" id="WP_068499427.1">
    <property type="nucleotide sequence ID" value="NZ_LWQU01000130.1"/>
</dbReference>
<keyword evidence="1" id="KW-1133">Transmembrane helix</keyword>
<dbReference type="AlphaFoldDB" id="A0A178MS41"/>
<feature type="transmembrane region" description="Helical" evidence="1">
    <location>
        <begin position="31"/>
        <end position="56"/>
    </location>
</feature>
<evidence type="ECO:0000313" key="2">
    <source>
        <dbReference type="EMBL" id="OAN51540.1"/>
    </source>
</evidence>
<dbReference type="Proteomes" id="UP000078543">
    <property type="component" value="Unassembled WGS sequence"/>
</dbReference>
<comment type="caution">
    <text evidence="2">The sequence shown here is derived from an EMBL/GenBank/DDBJ whole genome shotgun (WGS) entry which is preliminary data.</text>
</comment>
<sequence length="139" mass="14128">MEPIIRAVVLSLVQGSATGSRQSPSNSLAAATLWAVASAVLATAAIAAAAVALWLWQAASMGPIGATLVVSGMLLAAALAAWAALRRALVQPKHSPPASSDALDLLLRESGRLFQENKGAALAAAFAAGLAAERYQRDK</sequence>
<organism evidence="2 3">
    <name type="scientific">Magnetospirillum moscoviense</name>
    <dbReference type="NCBI Taxonomy" id="1437059"/>
    <lineage>
        <taxon>Bacteria</taxon>
        <taxon>Pseudomonadati</taxon>
        <taxon>Pseudomonadota</taxon>
        <taxon>Alphaproteobacteria</taxon>
        <taxon>Rhodospirillales</taxon>
        <taxon>Rhodospirillaceae</taxon>
        <taxon>Magnetospirillum</taxon>
    </lineage>
</organism>
<dbReference type="EMBL" id="LWQU01000130">
    <property type="protein sequence ID" value="OAN51540.1"/>
    <property type="molecule type" value="Genomic_DNA"/>
</dbReference>
<name>A0A178MS41_9PROT</name>
<keyword evidence="1" id="KW-0812">Transmembrane</keyword>
<feature type="transmembrane region" description="Helical" evidence="1">
    <location>
        <begin position="62"/>
        <end position="85"/>
    </location>
</feature>